<gene>
    <name evidence="2" type="ORF">ISN44_As01g036450</name>
</gene>
<dbReference type="InterPro" id="IPR004853">
    <property type="entry name" value="Sugar_P_trans_dom"/>
</dbReference>
<dbReference type="Proteomes" id="UP000694251">
    <property type="component" value="Chromosome 1"/>
</dbReference>
<comment type="caution">
    <text evidence="2">The sequence shown here is derived from an EMBL/GenBank/DDBJ whole genome shotgun (WGS) entry which is preliminary data.</text>
</comment>
<protein>
    <submittedName>
        <fullName evidence="2">Sugar phosphate transporter domain</fullName>
    </submittedName>
</protein>
<accession>A0A8T2HC48</accession>
<organism evidence="2 3">
    <name type="scientific">Arabidopsis suecica</name>
    <name type="common">Swedish thale-cress</name>
    <name type="synonym">Cardaminopsis suecica</name>
    <dbReference type="NCBI Taxonomy" id="45249"/>
    <lineage>
        <taxon>Eukaryota</taxon>
        <taxon>Viridiplantae</taxon>
        <taxon>Streptophyta</taxon>
        <taxon>Embryophyta</taxon>
        <taxon>Tracheophyta</taxon>
        <taxon>Spermatophyta</taxon>
        <taxon>Magnoliopsida</taxon>
        <taxon>eudicotyledons</taxon>
        <taxon>Gunneridae</taxon>
        <taxon>Pentapetalae</taxon>
        <taxon>rosids</taxon>
        <taxon>malvids</taxon>
        <taxon>Brassicales</taxon>
        <taxon>Brassicaceae</taxon>
        <taxon>Camelineae</taxon>
        <taxon>Arabidopsis</taxon>
    </lineage>
</organism>
<dbReference type="Pfam" id="PF03151">
    <property type="entry name" value="TPT"/>
    <property type="match status" value="1"/>
</dbReference>
<keyword evidence="3" id="KW-1185">Reference proteome</keyword>
<feature type="domain" description="Sugar phosphate transporter" evidence="1">
    <location>
        <begin position="41"/>
        <end position="89"/>
    </location>
</feature>
<dbReference type="AlphaFoldDB" id="A0A8T2HC48"/>
<proteinExistence type="predicted"/>
<dbReference type="OrthoDB" id="6418713at2759"/>
<sequence length="93" mass="9955">MQSSAVFSLSPSIPLLQQRRLSLRHHPITGASSSDLNMSPNKPTQYVLSAIVPIVGGAALASISEVSFNWAGFSSAMASNLTNQSPNNYIFEF</sequence>
<evidence type="ECO:0000259" key="1">
    <source>
        <dbReference type="Pfam" id="PF03151"/>
    </source>
</evidence>
<reference evidence="2 3" key="1">
    <citation type="submission" date="2020-12" db="EMBL/GenBank/DDBJ databases">
        <title>Concerted genomic and epigenomic changes stabilize Arabidopsis allopolyploids.</title>
        <authorList>
            <person name="Chen Z."/>
        </authorList>
    </citation>
    <scope>NUCLEOTIDE SEQUENCE [LARGE SCALE GENOMIC DNA]</scope>
    <source>
        <strain evidence="2">As9502</strain>
        <tissue evidence="2">Leaf</tissue>
    </source>
</reference>
<name>A0A8T2HC48_ARASU</name>
<evidence type="ECO:0000313" key="3">
    <source>
        <dbReference type="Proteomes" id="UP000694251"/>
    </source>
</evidence>
<dbReference type="EMBL" id="JAEFBJ010000001">
    <property type="protein sequence ID" value="KAG7656562.1"/>
    <property type="molecule type" value="Genomic_DNA"/>
</dbReference>
<evidence type="ECO:0000313" key="2">
    <source>
        <dbReference type="EMBL" id="KAG7656562.1"/>
    </source>
</evidence>